<feature type="compositionally biased region" description="Acidic residues" evidence="2">
    <location>
        <begin position="421"/>
        <end position="441"/>
    </location>
</feature>
<dbReference type="NCBIfam" id="TIGR03504">
    <property type="entry name" value="FimV_Cterm"/>
    <property type="match status" value="1"/>
</dbReference>
<proteinExistence type="predicted"/>
<dbReference type="InterPro" id="IPR020012">
    <property type="entry name" value="LysM_FimV"/>
</dbReference>
<feature type="transmembrane region" description="Helical" evidence="3">
    <location>
        <begin position="258"/>
        <end position="278"/>
    </location>
</feature>
<evidence type="ECO:0008006" key="6">
    <source>
        <dbReference type="Google" id="ProtNLM"/>
    </source>
</evidence>
<sequence>MKNAYPERKRHNTKAFAMSAGLIASLALTPALLFGAGAGQVQEQSGELDAPQVEQQAAEARQTHGPTTSSDTLWLIANRYHPDRSVSVYQTMVAFMEKNPHAFPNGNIHELLRGVHLHVPTLAEVREVDLASATQSMVEALGGLPSPRLNAQMRTLQAEYEAQIEQLREELQTAQADVDDFSARNSELNERLRDLERTLEQLRADLADANANEQALLQQYADLERAQAQRELSSSAQRPAASSGQRALVEDAWWHRDYIVYALAAITLFFIFFSMILVRRQSRVAKALAASPYEVAAFKKIEAEIDDIAAVEEANAKKEAAGVAAGSTNDATDGDAGAGASASVSATNDDAGVDDTVLEEERSEAEVEFLTRENEASEAVASDSDASDSETSVQDDIENTAEGVPVTPVLKPEYRDIDEIIEEAEAEADDDSDEDEGQTEEEAVRHQREQLAAQLDLARAYIEMEEYDEAESAILNVLEGEDETLRNEAAELLKRVKKDS</sequence>
<reference evidence="4 5" key="1">
    <citation type="journal article" date="2011" name="Front. Microbiol.">
        <title>Genomic signatures of strain selection and enhancement in Bacillus atrophaeus var. globigii, a historical biowarfare simulant.</title>
        <authorList>
            <person name="Gibbons H.S."/>
            <person name="Broomall S.M."/>
            <person name="McNew L.A."/>
            <person name="Daligault H."/>
            <person name="Chapman C."/>
            <person name="Bruce D."/>
            <person name="Karavis M."/>
            <person name="Krepps M."/>
            <person name="McGregor P.A."/>
            <person name="Hong C."/>
            <person name="Park K.H."/>
            <person name="Akmal A."/>
            <person name="Feldman A."/>
            <person name="Lin J.S."/>
            <person name="Chang W.E."/>
            <person name="Higgs B.W."/>
            <person name="Demirev P."/>
            <person name="Lindquist J."/>
            <person name="Liem A."/>
            <person name="Fochler E."/>
            <person name="Read T.D."/>
            <person name="Tapia R."/>
            <person name="Johnson S."/>
            <person name="Bishop-Lilly K.A."/>
            <person name="Detter C."/>
            <person name="Han C."/>
            <person name="Sozhamannan S."/>
            <person name="Rosenzweig C.N."/>
            <person name="Skowronski E.W."/>
        </authorList>
    </citation>
    <scope>NUCLEOTIDE SEQUENCE [LARGE SCALE GENOMIC DNA]</scope>
    <source>
        <strain evidence="4 5">AK5</strain>
    </source>
</reference>
<dbReference type="InterPro" id="IPR038440">
    <property type="entry name" value="FimV_C_sf"/>
</dbReference>
<dbReference type="AlphaFoldDB" id="A0A432VQT6"/>
<dbReference type="Gene3D" id="1.20.58.2200">
    <property type="match status" value="1"/>
</dbReference>
<dbReference type="RefSeq" id="WP_126793814.1">
    <property type="nucleotide sequence ID" value="NZ_PIPI01000008.1"/>
</dbReference>
<feature type="region of interest" description="Disordered" evidence="2">
    <location>
        <begin position="421"/>
        <end position="446"/>
    </location>
</feature>
<keyword evidence="3" id="KW-1133">Transmembrane helix</keyword>
<comment type="caution">
    <text evidence="4">The sequence shown here is derived from an EMBL/GenBank/DDBJ whole genome shotgun (WGS) entry which is preliminary data.</text>
</comment>
<keyword evidence="1" id="KW-0175">Coiled coil</keyword>
<organism evidence="4 5">
    <name type="scientific">Aliidiomarina haloalkalitolerans</name>
    <dbReference type="NCBI Taxonomy" id="859059"/>
    <lineage>
        <taxon>Bacteria</taxon>
        <taxon>Pseudomonadati</taxon>
        <taxon>Pseudomonadota</taxon>
        <taxon>Gammaproteobacteria</taxon>
        <taxon>Alteromonadales</taxon>
        <taxon>Idiomarinaceae</taxon>
        <taxon>Aliidiomarina</taxon>
    </lineage>
</organism>
<evidence type="ECO:0000256" key="2">
    <source>
        <dbReference type="SAM" id="MobiDB-lite"/>
    </source>
</evidence>
<feature type="compositionally biased region" description="Acidic residues" evidence="2">
    <location>
        <begin position="385"/>
        <end position="396"/>
    </location>
</feature>
<gene>
    <name evidence="4" type="ORF">CWE06_10345</name>
</gene>
<evidence type="ECO:0000256" key="3">
    <source>
        <dbReference type="SAM" id="Phobius"/>
    </source>
</evidence>
<accession>A0A432VQT6</accession>
<protein>
    <recommendedName>
        <fullName evidence="6">Pilus assembly protein FimV</fullName>
    </recommendedName>
</protein>
<dbReference type="EMBL" id="PIPI01000008">
    <property type="protein sequence ID" value="RUO18634.1"/>
    <property type="molecule type" value="Genomic_DNA"/>
</dbReference>
<feature type="region of interest" description="Disordered" evidence="2">
    <location>
        <begin position="320"/>
        <end position="396"/>
    </location>
</feature>
<keyword evidence="3" id="KW-0472">Membrane</keyword>
<evidence type="ECO:0000256" key="1">
    <source>
        <dbReference type="SAM" id="Coils"/>
    </source>
</evidence>
<feature type="region of interest" description="Disordered" evidence="2">
    <location>
        <begin position="45"/>
        <end position="69"/>
    </location>
</feature>
<dbReference type="OrthoDB" id="5298707at2"/>
<feature type="compositionally biased region" description="Acidic residues" evidence="2">
    <location>
        <begin position="351"/>
        <end position="367"/>
    </location>
</feature>
<name>A0A432VQT6_9GAMM</name>
<feature type="compositionally biased region" description="Low complexity" evidence="2">
    <location>
        <begin position="321"/>
        <end position="347"/>
    </location>
</feature>
<keyword evidence="5" id="KW-1185">Reference proteome</keyword>
<keyword evidence="3" id="KW-0812">Transmembrane</keyword>
<evidence type="ECO:0000313" key="4">
    <source>
        <dbReference type="EMBL" id="RUO18634.1"/>
    </source>
</evidence>
<dbReference type="InterPro" id="IPR020011">
    <property type="entry name" value="FimV_C"/>
</dbReference>
<feature type="coiled-coil region" evidence="1">
    <location>
        <begin position="150"/>
        <end position="226"/>
    </location>
</feature>
<dbReference type="NCBIfam" id="TIGR03505">
    <property type="entry name" value="FimV_core"/>
    <property type="match status" value="1"/>
</dbReference>
<dbReference type="Proteomes" id="UP000288212">
    <property type="component" value="Unassembled WGS sequence"/>
</dbReference>
<evidence type="ECO:0000313" key="5">
    <source>
        <dbReference type="Proteomes" id="UP000288212"/>
    </source>
</evidence>